<dbReference type="SUPFAM" id="SSF46689">
    <property type="entry name" value="Homeodomain-like"/>
    <property type="match status" value="1"/>
</dbReference>
<reference evidence="4" key="1">
    <citation type="journal article" date="2023" name="Comput. Struct. Biotechnol. J.">
        <title>Discovery of a novel marine Bacteroidetes with a rich repertoire of carbohydrate-active enzymes.</title>
        <authorList>
            <person name="Chen B."/>
            <person name="Liu G."/>
            <person name="Chen Q."/>
            <person name="Wang H."/>
            <person name="Liu L."/>
            <person name="Tang K."/>
        </authorList>
    </citation>
    <scope>NUCLEOTIDE SEQUENCE</scope>
    <source>
        <strain evidence="4">TK19036</strain>
    </source>
</reference>
<evidence type="ECO:0000256" key="2">
    <source>
        <dbReference type="PROSITE-ProRule" id="PRU00335"/>
    </source>
</evidence>
<evidence type="ECO:0000259" key="3">
    <source>
        <dbReference type="PROSITE" id="PS50977"/>
    </source>
</evidence>
<dbReference type="PANTHER" id="PTHR30055:SF226">
    <property type="entry name" value="HTH-TYPE TRANSCRIPTIONAL REGULATOR PKSA"/>
    <property type="match status" value="1"/>
</dbReference>
<feature type="DNA-binding region" description="H-T-H motif" evidence="2">
    <location>
        <begin position="27"/>
        <end position="46"/>
    </location>
</feature>
<feature type="domain" description="HTH tetR-type" evidence="3">
    <location>
        <begin position="4"/>
        <end position="64"/>
    </location>
</feature>
<name>A0AA49JFG3_9BACT</name>
<dbReference type="GO" id="GO:0000976">
    <property type="term" value="F:transcription cis-regulatory region binding"/>
    <property type="evidence" value="ECO:0007669"/>
    <property type="project" value="TreeGrafter"/>
</dbReference>
<gene>
    <name evidence="4" type="ORF">K4G66_11145</name>
</gene>
<dbReference type="Pfam" id="PF00440">
    <property type="entry name" value="TetR_N"/>
    <property type="match status" value="1"/>
</dbReference>
<dbReference type="Gene3D" id="1.10.357.10">
    <property type="entry name" value="Tetracycline Repressor, domain 2"/>
    <property type="match status" value="1"/>
</dbReference>
<proteinExistence type="predicted"/>
<dbReference type="InterPro" id="IPR009057">
    <property type="entry name" value="Homeodomain-like_sf"/>
</dbReference>
<evidence type="ECO:0000256" key="1">
    <source>
        <dbReference type="ARBA" id="ARBA00023125"/>
    </source>
</evidence>
<dbReference type="AlphaFoldDB" id="A0AA49JFG3"/>
<protein>
    <submittedName>
        <fullName evidence="4">TetR/AcrR family transcriptional regulator</fullName>
    </submittedName>
</protein>
<dbReference type="PROSITE" id="PS50977">
    <property type="entry name" value="HTH_TETR_2"/>
    <property type="match status" value="1"/>
</dbReference>
<organism evidence="4">
    <name type="scientific">Roseihalotalea indica</name>
    <dbReference type="NCBI Taxonomy" id="2867963"/>
    <lineage>
        <taxon>Bacteria</taxon>
        <taxon>Pseudomonadati</taxon>
        <taxon>Bacteroidota</taxon>
        <taxon>Cytophagia</taxon>
        <taxon>Cytophagales</taxon>
        <taxon>Catalimonadaceae</taxon>
        <taxon>Roseihalotalea</taxon>
    </lineage>
</organism>
<accession>A0AA49JFG3</accession>
<keyword evidence="1 2" id="KW-0238">DNA-binding</keyword>
<dbReference type="PANTHER" id="PTHR30055">
    <property type="entry name" value="HTH-TYPE TRANSCRIPTIONAL REGULATOR RUTR"/>
    <property type="match status" value="1"/>
</dbReference>
<dbReference type="InterPro" id="IPR001647">
    <property type="entry name" value="HTH_TetR"/>
</dbReference>
<dbReference type="InterPro" id="IPR050109">
    <property type="entry name" value="HTH-type_TetR-like_transc_reg"/>
</dbReference>
<dbReference type="EMBL" id="CP120682">
    <property type="protein sequence ID" value="WKN39248.1"/>
    <property type="molecule type" value="Genomic_DNA"/>
</dbReference>
<dbReference type="PRINTS" id="PR00455">
    <property type="entry name" value="HTHTETR"/>
</dbReference>
<dbReference type="GO" id="GO:0003700">
    <property type="term" value="F:DNA-binding transcription factor activity"/>
    <property type="evidence" value="ECO:0007669"/>
    <property type="project" value="TreeGrafter"/>
</dbReference>
<sequence length="181" mass="21268">MNTTTRQKQIFDTALALFSQQGYDQTSMRDIAKEADISLGLTYNYFKNKDALLLEIVQEGIRQIEQDWPTYPAKSFQQWLVRYFTILEKYRYYWLLLRSLRLQSSMAERLEVHFDELNNFIIGDLAILLQQLGYQKALPEAILLYATLDGMATQYFTNDRYPLNKMLALLQKKYPANPQGV</sequence>
<reference evidence="4" key="2">
    <citation type="journal article" date="2024" name="Antonie Van Leeuwenhoek">
        <title>Roseihalotalea indica gen. nov., sp. nov., a halophilic Bacteroidetes from mesopelagic Southwest Indian Ocean with higher carbohydrate metabolic potential.</title>
        <authorList>
            <person name="Chen B."/>
            <person name="Zhang M."/>
            <person name="Lin D."/>
            <person name="Ye J."/>
            <person name="Tang K."/>
        </authorList>
    </citation>
    <scope>NUCLEOTIDE SEQUENCE</scope>
    <source>
        <strain evidence="4">TK19036</strain>
    </source>
</reference>
<evidence type="ECO:0000313" key="4">
    <source>
        <dbReference type="EMBL" id="WKN39248.1"/>
    </source>
</evidence>